<reference evidence="1" key="1">
    <citation type="submission" date="2021-12" db="EMBL/GenBank/DDBJ databases">
        <authorList>
            <person name="Khadka S."/>
            <person name="Uribe D.A."/>
            <person name="Klipsch I.N."/>
            <person name="Rene S.R."/>
            <person name="Jimenez M.L."/>
            <person name="Saini B.K."/>
            <person name="Zugasti M."/>
            <person name="Bullon R.M."/>
            <person name="Sharp C.D."/>
            <person name="Kapinga K.O."/>
            <person name="Warner C.P."/>
            <person name="Sarinana J."/>
            <person name="Jimenez A."/>
            <person name="Layton S.R."/>
            <person name="Nayek S."/>
            <person name="Hughes L.E."/>
            <person name="Garlena R.A."/>
            <person name="Russell D.A."/>
            <person name="Jacobs-Sera D."/>
            <person name="Hatfull G.F."/>
        </authorList>
    </citation>
    <scope>NUCLEOTIDE SEQUENCE</scope>
</reference>
<dbReference type="Proteomes" id="UP001202581">
    <property type="component" value="Segment"/>
</dbReference>
<proteinExistence type="predicted"/>
<dbReference type="GeneID" id="77926914"/>
<organism evidence="1 2">
    <name type="scientific">Streptomyces phage Tomas</name>
    <dbReference type="NCBI Taxonomy" id="2914443"/>
    <lineage>
        <taxon>Viruses</taxon>
        <taxon>Duplodnaviria</taxon>
        <taxon>Heunggongvirae</taxon>
        <taxon>Uroviricota</taxon>
        <taxon>Caudoviricetes</taxon>
        <taxon>Stanwilliamsviridae</taxon>
        <taxon>Boydwoodruffvirinae</taxon>
        <taxon>Tomasvirus</taxon>
        <taxon>Tomasvirus tomas</taxon>
    </lineage>
</organism>
<accession>A0AA49BV16</accession>
<sequence length="66" mass="7522">MNGYILKQGSQFVALDVISGGYPYLTDKPLDAKLWTTVDEAKSYNRMFKNVYTVCEVKINVEINEV</sequence>
<gene>
    <name evidence="1" type="primary">196</name>
    <name evidence="1" type="ORF">SEA_TOMAS_196</name>
</gene>
<dbReference type="RefSeq" id="YP_010651283.1">
    <property type="nucleotide sequence ID" value="NC_070781.1"/>
</dbReference>
<keyword evidence="2" id="KW-1185">Reference proteome</keyword>
<name>A0AA49BV16_9CAUD</name>
<dbReference type="EMBL" id="OL829978">
    <property type="protein sequence ID" value="UMO76344.1"/>
    <property type="molecule type" value="Genomic_DNA"/>
</dbReference>
<protein>
    <submittedName>
        <fullName evidence="1">Uncharacterized protein</fullName>
    </submittedName>
</protein>
<dbReference type="KEGG" id="vg:77926914"/>
<evidence type="ECO:0000313" key="1">
    <source>
        <dbReference type="EMBL" id="UMO76344.1"/>
    </source>
</evidence>
<evidence type="ECO:0000313" key="2">
    <source>
        <dbReference type="Proteomes" id="UP001202581"/>
    </source>
</evidence>